<gene>
    <name evidence="7" type="ORF">WJU22_23440</name>
</gene>
<dbReference type="RefSeq" id="WP_341840599.1">
    <property type="nucleotide sequence ID" value="NZ_CP149792.1"/>
</dbReference>
<dbReference type="PROSITE" id="PS51352">
    <property type="entry name" value="THIOREDOXIN_2"/>
    <property type="match status" value="1"/>
</dbReference>
<dbReference type="PANTHER" id="PTHR42852">
    <property type="entry name" value="THIOL:DISULFIDE INTERCHANGE PROTEIN DSBE"/>
    <property type="match status" value="1"/>
</dbReference>
<name>A0ABZ2Z120_9BACT</name>
<dbReference type="Gene3D" id="3.40.30.10">
    <property type="entry name" value="Glutaredoxin"/>
    <property type="match status" value="1"/>
</dbReference>
<dbReference type="Pfam" id="PF14289">
    <property type="entry name" value="DUF4369"/>
    <property type="match status" value="1"/>
</dbReference>
<dbReference type="InterPro" id="IPR017937">
    <property type="entry name" value="Thioredoxin_CS"/>
</dbReference>
<keyword evidence="5" id="KW-0732">Signal</keyword>
<dbReference type="InterPro" id="IPR000866">
    <property type="entry name" value="AhpC/TSA"/>
</dbReference>
<evidence type="ECO:0000256" key="5">
    <source>
        <dbReference type="SAM" id="SignalP"/>
    </source>
</evidence>
<dbReference type="PANTHER" id="PTHR42852:SF6">
    <property type="entry name" value="THIOL:DISULFIDE INTERCHANGE PROTEIN DSBE"/>
    <property type="match status" value="1"/>
</dbReference>
<dbReference type="InterPro" id="IPR013766">
    <property type="entry name" value="Thioredoxin_domain"/>
</dbReference>
<evidence type="ECO:0000313" key="7">
    <source>
        <dbReference type="EMBL" id="WZN45857.1"/>
    </source>
</evidence>
<evidence type="ECO:0000256" key="2">
    <source>
        <dbReference type="ARBA" id="ARBA00022748"/>
    </source>
</evidence>
<feature type="chain" id="PRO_5045860591" evidence="5">
    <location>
        <begin position="19"/>
        <end position="378"/>
    </location>
</feature>
<organism evidence="7 8">
    <name type="scientific">Chitinophaga caseinilytica</name>
    <dbReference type="NCBI Taxonomy" id="2267521"/>
    <lineage>
        <taxon>Bacteria</taxon>
        <taxon>Pseudomonadati</taxon>
        <taxon>Bacteroidota</taxon>
        <taxon>Chitinophagia</taxon>
        <taxon>Chitinophagales</taxon>
        <taxon>Chitinophagaceae</taxon>
        <taxon>Chitinophaga</taxon>
    </lineage>
</organism>
<protein>
    <submittedName>
        <fullName evidence="7">TlpA disulfide reductase family protein</fullName>
    </submittedName>
</protein>
<keyword evidence="4" id="KW-0676">Redox-active center</keyword>
<dbReference type="InterPro" id="IPR050553">
    <property type="entry name" value="Thioredoxin_ResA/DsbE_sf"/>
</dbReference>
<dbReference type="CDD" id="cd02966">
    <property type="entry name" value="TlpA_like_family"/>
    <property type="match status" value="1"/>
</dbReference>
<feature type="domain" description="Thioredoxin" evidence="6">
    <location>
        <begin position="238"/>
        <end position="378"/>
    </location>
</feature>
<feature type="signal peptide" evidence="5">
    <location>
        <begin position="1"/>
        <end position="18"/>
    </location>
</feature>
<comment type="subcellular location">
    <subcellularLocation>
        <location evidence="1">Cell envelope</location>
    </subcellularLocation>
</comment>
<keyword evidence="2" id="KW-0201">Cytochrome c-type biogenesis</keyword>
<evidence type="ECO:0000313" key="8">
    <source>
        <dbReference type="Proteomes" id="UP001449657"/>
    </source>
</evidence>
<dbReference type="SUPFAM" id="SSF52833">
    <property type="entry name" value="Thioredoxin-like"/>
    <property type="match status" value="1"/>
</dbReference>
<dbReference type="InterPro" id="IPR025380">
    <property type="entry name" value="DUF4369"/>
</dbReference>
<dbReference type="EMBL" id="CP150096">
    <property type="protein sequence ID" value="WZN45857.1"/>
    <property type="molecule type" value="Genomic_DNA"/>
</dbReference>
<reference evidence="7 8" key="1">
    <citation type="submission" date="2024-03" db="EMBL/GenBank/DDBJ databases">
        <title>Chitinophaga caseinilytica sp. nov., a casein hydrolysing bacterium isolated from forest soil.</title>
        <authorList>
            <person name="Lee D.S."/>
            <person name="Han D.M."/>
            <person name="Baek J.H."/>
            <person name="Choi D.G."/>
            <person name="Jeon J.H."/>
            <person name="Jeon C.O."/>
        </authorList>
    </citation>
    <scope>NUCLEOTIDE SEQUENCE [LARGE SCALE GENOMIC DNA]</scope>
    <source>
        <strain evidence="7 8">KACC 19118</strain>
    </source>
</reference>
<evidence type="ECO:0000256" key="1">
    <source>
        <dbReference type="ARBA" id="ARBA00004196"/>
    </source>
</evidence>
<keyword evidence="3" id="KW-1015">Disulfide bond</keyword>
<dbReference type="PROSITE" id="PS00194">
    <property type="entry name" value="THIOREDOXIN_1"/>
    <property type="match status" value="1"/>
</dbReference>
<keyword evidence="8" id="KW-1185">Reference proteome</keyword>
<evidence type="ECO:0000256" key="3">
    <source>
        <dbReference type="ARBA" id="ARBA00023157"/>
    </source>
</evidence>
<sequence>MKQTLTLAGMLLPLTMLAQDIPFQIKGQIETPAEASRAYLYYRKGATNVTDSSELTNGAFSFKGTVPSAVRGTLVVRAIPVPGKAVAMNYDMINLYLEKGDLSVKSAKGLEEATVKGGPLNADFSRYQQATKFAKDKYEVVNKEWSAASPEARKGADFQKDMNAKYDAIRKEEKAAQLVFIKANTKSPIAVDVLQQFAGSLPDNVDEIEGYFKSLAPAIQSSDNGKNFAKSIDGWKKTAVGAQAPEFTQNDTEGKPVKLADFRGKYTLIDFWASWCGPCRAENPHVVAAYEKYKDKNFTVLGVSLDQPNAKDKWLKAIADDKLTWTQVSDLKFWDNEVARLYGIRGIPQNFLVDPQGKIIAKNLRGEALEKKLAEVLN</sequence>
<evidence type="ECO:0000259" key="6">
    <source>
        <dbReference type="PROSITE" id="PS51352"/>
    </source>
</evidence>
<dbReference type="Pfam" id="PF00578">
    <property type="entry name" value="AhpC-TSA"/>
    <property type="match status" value="1"/>
</dbReference>
<accession>A0ABZ2Z120</accession>
<dbReference type="InterPro" id="IPR036249">
    <property type="entry name" value="Thioredoxin-like_sf"/>
</dbReference>
<evidence type="ECO:0000256" key="4">
    <source>
        <dbReference type="ARBA" id="ARBA00023284"/>
    </source>
</evidence>
<proteinExistence type="predicted"/>
<dbReference type="Proteomes" id="UP001449657">
    <property type="component" value="Chromosome"/>
</dbReference>